<name>G8TZD9_SULAD</name>
<dbReference type="EMBL" id="CP003179">
    <property type="protein sequence ID" value="AEW04108.1"/>
    <property type="molecule type" value="Genomic_DNA"/>
</dbReference>
<dbReference type="KEGG" id="sap:Sulac_0578"/>
<accession>G8TZD9</accession>
<dbReference type="HOGENOM" id="CLU_773686_0_0_9"/>
<sequence length="358" mass="40631">MTETAWTFQTFDRLEDVPEDVWVPLVDATDGWSAEYLRQLPQARLDCQWHYFLVWDGSKAYAFTFGYTMAVGAATLMILGSPVNTGWPVFLGQDASSDVGAWWPSMVAMIEDAARRSGVDAIIIRDLWRSGPSEAYEPVLLQLGYSRRKTFHEAWLSLPWPSFDAYWDALRSKIRIAWNHDLRLLNEAGYTWTTLPTESVVRSAAHLATLWRAVYDRHQDPDQLILPAAYFARFGSLSNCNVLALTHGTTLVAFAYLFSHERWLEASYCGVNYTYAVGKPVQRSLVMAIVRWALDHHYEAVNLGISNELVKARTGAQFRPLYAYLKGLTATARDLLDQFWGDPPNAPTVRVCHGERPQ</sequence>
<dbReference type="Proteomes" id="UP000005439">
    <property type="component" value="Chromosome"/>
</dbReference>
<dbReference type="STRING" id="679936.Sulac_0578"/>
<dbReference type="SUPFAM" id="SSF55729">
    <property type="entry name" value="Acyl-CoA N-acyltransferases (Nat)"/>
    <property type="match status" value="1"/>
</dbReference>
<reference evidence="2" key="1">
    <citation type="submission" date="2011-12" db="EMBL/GenBank/DDBJ databases">
        <title>The complete genome of chromosome of Sulfobacillus acidophilus DSM 10332.</title>
        <authorList>
            <person name="Lucas S."/>
            <person name="Han J."/>
            <person name="Lapidus A."/>
            <person name="Bruce D."/>
            <person name="Goodwin L."/>
            <person name="Pitluck S."/>
            <person name="Peters L."/>
            <person name="Kyrpides N."/>
            <person name="Mavromatis K."/>
            <person name="Ivanova N."/>
            <person name="Mikhailova N."/>
            <person name="Chertkov O."/>
            <person name="Saunders E."/>
            <person name="Detter J.C."/>
            <person name="Tapia R."/>
            <person name="Han C."/>
            <person name="Land M."/>
            <person name="Hauser L."/>
            <person name="Markowitz V."/>
            <person name="Cheng J.-F."/>
            <person name="Hugenholtz P."/>
            <person name="Woyke T."/>
            <person name="Wu D."/>
            <person name="Pukall R."/>
            <person name="Gehrich-Schroeter G."/>
            <person name="Schneider S."/>
            <person name="Klenk H.-P."/>
            <person name="Eisen J.A."/>
        </authorList>
    </citation>
    <scope>NUCLEOTIDE SEQUENCE [LARGE SCALE GENOMIC DNA]</scope>
    <source>
        <strain evidence="2">ATCC 700253 / DSM 10332 / NAL</strain>
    </source>
</reference>
<proteinExistence type="predicted"/>
<reference evidence="1 2" key="2">
    <citation type="journal article" date="2012" name="Stand. Genomic Sci.">
        <title>Complete genome sequence of the moderately thermophilic mineral-sulfide-oxidizing firmicute Sulfobacillus acidophilus type strain (NAL(T)).</title>
        <authorList>
            <person name="Anderson I."/>
            <person name="Chertkov O."/>
            <person name="Chen A."/>
            <person name="Saunders E."/>
            <person name="Lapidus A."/>
            <person name="Nolan M."/>
            <person name="Lucas S."/>
            <person name="Hammon N."/>
            <person name="Deshpande S."/>
            <person name="Cheng J.F."/>
            <person name="Han C."/>
            <person name="Tapia R."/>
            <person name="Goodwin L.A."/>
            <person name="Pitluck S."/>
            <person name="Liolios K."/>
            <person name="Pagani I."/>
            <person name="Ivanova N."/>
            <person name="Mikhailova N."/>
            <person name="Pati A."/>
            <person name="Palaniappan K."/>
            <person name="Land M."/>
            <person name="Pan C."/>
            <person name="Rohde M."/>
            <person name="Pukall R."/>
            <person name="Goker M."/>
            <person name="Detter J.C."/>
            <person name="Woyke T."/>
            <person name="Bristow J."/>
            <person name="Eisen J.A."/>
            <person name="Markowitz V."/>
            <person name="Hugenholtz P."/>
            <person name="Kyrpides N.C."/>
            <person name="Klenk H.P."/>
            <person name="Mavromatis K."/>
        </authorList>
    </citation>
    <scope>NUCLEOTIDE SEQUENCE [LARGE SCALE GENOMIC DNA]</scope>
    <source>
        <strain evidence="2">ATCC 700253 / DSM 10332 / NAL</strain>
    </source>
</reference>
<dbReference type="PATRIC" id="fig|679936.5.peg.617"/>
<gene>
    <name evidence="1" type="ordered locus">Sulac_0578</name>
</gene>
<keyword evidence="2" id="KW-1185">Reference proteome</keyword>
<protein>
    <submittedName>
        <fullName evidence="1">Uncharacterized protein</fullName>
    </submittedName>
</protein>
<organism evidence="1 2">
    <name type="scientific">Sulfobacillus acidophilus (strain ATCC 700253 / DSM 10332 / NAL)</name>
    <dbReference type="NCBI Taxonomy" id="679936"/>
    <lineage>
        <taxon>Bacteria</taxon>
        <taxon>Bacillati</taxon>
        <taxon>Bacillota</taxon>
        <taxon>Clostridia</taxon>
        <taxon>Eubacteriales</taxon>
        <taxon>Clostridiales Family XVII. Incertae Sedis</taxon>
        <taxon>Sulfobacillus</taxon>
    </lineage>
</organism>
<evidence type="ECO:0000313" key="2">
    <source>
        <dbReference type="Proteomes" id="UP000005439"/>
    </source>
</evidence>
<evidence type="ECO:0000313" key="1">
    <source>
        <dbReference type="EMBL" id="AEW04108.1"/>
    </source>
</evidence>
<dbReference type="InterPro" id="IPR016181">
    <property type="entry name" value="Acyl_CoA_acyltransferase"/>
</dbReference>
<dbReference type="AlphaFoldDB" id="G8TZD9"/>